<accession>A0A5B9MI60</accession>
<evidence type="ECO:0000256" key="1">
    <source>
        <dbReference type="SAM" id="SignalP"/>
    </source>
</evidence>
<dbReference type="EMBL" id="CP036264">
    <property type="protein sequence ID" value="QEF99324.1"/>
    <property type="molecule type" value="Genomic_DNA"/>
</dbReference>
<organism evidence="2 3">
    <name type="scientific">Stieleria maiorica</name>
    <dbReference type="NCBI Taxonomy" id="2795974"/>
    <lineage>
        <taxon>Bacteria</taxon>
        <taxon>Pseudomonadati</taxon>
        <taxon>Planctomycetota</taxon>
        <taxon>Planctomycetia</taxon>
        <taxon>Pirellulales</taxon>
        <taxon>Pirellulaceae</taxon>
        <taxon>Stieleria</taxon>
    </lineage>
</organism>
<gene>
    <name evidence="2" type="ORF">Mal15_33880</name>
</gene>
<feature type="signal peptide" evidence="1">
    <location>
        <begin position="1"/>
        <end position="22"/>
    </location>
</feature>
<reference evidence="2 3" key="1">
    <citation type="submission" date="2019-02" db="EMBL/GenBank/DDBJ databases">
        <title>Planctomycetal bacteria perform biofilm scaping via a novel small molecule.</title>
        <authorList>
            <person name="Jeske O."/>
            <person name="Boedeker C."/>
            <person name="Wiegand S."/>
            <person name="Breitling P."/>
            <person name="Kallscheuer N."/>
            <person name="Jogler M."/>
            <person name="Rohde M."/>
            <person name="Petersen J."/>
            <person name="Medema M.H."/>
            <person name="Surup F."/>
            <person name="Jogler C."/>
        </authorList>
    </citation>
    <scope>NUCLEOTIDE SEQUENCE [LARGE SCALE GENOMIC DNA]</scope>
    <source>
        <strain evidence="2 3">Mal15</strain>
    </source>
</reference>
<keyword evidence="1" id="KW-0732">Signal</keyword>
<keyword evidence="3" id="KW-1185">Reference proteome</keyword>
<name>A0A5B9MI60_9BACT</name>
<evidence type="ECO:0000313" key="2">
    <source>
        <dbReference type="EMBL" id="QEF99324.1"/>
    </source>
</evidence>
<dbReference type="Proteomes" id="UP000321353">
    <property type="component" value="Chromosome"/>
</dbReference>
<dbReference type="KEGG" id="smam:Mal15_33880"/>
<dbReference type="RefSeq" id="WP_147868733.1">
    <property type="nucleotide sequence ID" value="NZ_CP036264.1"/>
</dbReference>
<proteinExistence type="predicted"/>
<sequence precursor="true">MPSRLLATLLVAFFLPIVSLSAASPAGRWVGNWSSSSTGHQGPLRARIRVVDHNTYRAVFAGRFAKVIPFVYPAKLERIPGSYNQYRSSTRLPLLGEYRMTATVTPHHFNATFSGKKDAGVFRMSR</sequence>
<evidence type="ECO:0000313" key="3">
    <source>
        <dbReference type="Proteomes" id="UP000321353"/>
    </source>
</evidence>
<protein>
    <submittedName>
        <fullName evidence="2">Uncharacterized protein</fullName>
    </submittedName>
</protein>
<dbReference type="AlphaFoldDB" id="A0A5B9MI60"/>
<feature type="chain" id="PRO_5022800298" evidence="1">
    <location>
        <begin position="23"/>
        <end position="126"/>
    </location>
</feature>